<dbReference type="InterPro" id="IPR006689">
    <property type="entry name" value="Small_GTPase_ARF/SAR"/>
</dbReference>
<dbReference type="Pfam" id="PF00025">
    <property type="entry name" value="Arf"/>
    <property type="match status" value="1"/>
</dbReference>
<keyword evidence="2" id="KW-0342">GTP-binding</keyword>
<dbReference type="InterPro" id="IPR039588">
    <property type="entry name" value="FBXO4"/>
</dbReference>
<evidence type="ECO:0000259" key="3">
    <source>
        <dbReference type="PROSITE" id="PS50181"/>
    </source>
</evidence>
<protein>
    <submittedName>
        <fullName evidence="4">F-box protein 4</fullName>
    </submittedName>
</protein>
<dbReference type="PANTHER" id="PTHR16008:SF4">
    <property type="entry name" value="F-BOX ONLY PROTEIN 4"/>
    <property type="match status" value="1"/>
</dbReference>
<dbReference type="AlphaFoldDB" id="A0A8B6BFA1"/>
<dbReference type="InterPro" id="IPR001810">
    <property type="entry name" value="F-box_dom"/>
</dbReference>
<dbReference type="Pfam" id="PF12937">
    <property type="entry name" value="F-box-like"/>
    <property type="match status" value="1"/>
</dbReference>
<dbReference type="Gene3D" id="3.40.50.300">
    <property type="entry name" value="P-loop containing nucleotide triphosphate hydrolases"/>
    <property type="match status" value="1"/>
</dbReference>
<evidence type="ECO:0000313" key="4">
    <source>
        <dbReference type="EMBL" id="VDH89960.1"/>
    </source>
</evidence>
<dbReference type="GO" id="GO:0000209">
    <property type="term" value="P:protein polyubiquitination"/>
    <property type="evidence" value="ECO:0007669"/>
    <property type="project" value="TreeGrafter"/>
</dbReference>
<dbReference type="OrthoDB" id="3219396at2759"/>
<evidence type="ECO:0000313" key="5">
    <source>
        <dbReference type="Proteomes" id="UP000596742"/>
    </source>
</evidence>
<evidence type="ECO:0000256" key="1">
    <source>
        <dbReference type="ARBA" id="ARBA00022741"/>
    </source>
</evidence>
<proteinExistence type="predicted"/>
<dbReference type="InterPro" id="IPR027417">
    <property type="entry name" value="P-loop_NTPase"/>
</dbReference>
<keyword evidence="5" id="KW-1185">Reference proteome</keyword>
<dbReference type="PROSITE" id="PS50181">
    <property type="entry name" value="FBOX"/>
    <property type="match status" value="1"/>
</dbReference>
<dbReference type="GO" id="GO:0031146">
    <property type="term" value="P:SCF-dependent proteasomal ubiquitin-dependent protein catabolic process"/>
    <property type="evidence" value="ECO:0007669"/>
    <property type="project" value="InterPro"/>
</dbReference>
<dbReference type="SMART" id="SM00256">
    <property type="entry name" value="FBOX"/>
    <property type="match status" value="1"/>
</dbReference>
<dbReference type="SUPFAM" id="SSF81383">
    <property type="entry name" value="F-box domain"/>
    <property type="match status" value="1"/>
</dbReference>
<gene>
    <name evidence="4" type="ORF">MGAL_10B038176</name>
</gene>
<dbReference type="EMBL" id="UYJE01000087">
    <property type="protein sequence ID" value="VDH89960.1"/>
    <property type="molecule type" value="Genomic_DNA"/>
</dbReference>
<feature type="domain" description="F-box" evidence="3">
    <location>
        <begin position="110"/>
        <end position="156"/>
    </location>
</feature>
<dbReference type="PANTHER" id="PTHR16008">
    <property type="entry name" value="F-BOX ONLY PROTEIN 4"/>
    <property type="match status" value="1"/>
</dbReference>
<reference evidence="4" key="1">
    <citation type="submission" date="2018-11" db="EMBL/GenBank/DDBJ databases">
        <authorList>
            <person name="Alioto T."/>
            <person name="Alioto T."/>
        </authorList>
    </citation>
    <scope>NUCLEOTIDE SEQUENCE</scope>
</reference>
<dbReference type="Gene3D" id="1.20.1280.50">
    <property type="match status" value="1"/>
</dbReference>
<dbReference type="GO" id="GO:0019005">
    <property type="term" value="C:SCF ubiquitin ligase complex"/>
    <property type="evidence" value="ECO:0007669"/>
    <property type="project" value="TreeGrafter"/>
</dbReference>
<dbReference type="InterPro" id="IPR036047">
    <property type="entry name" value="F-box-like_dom_sf"/>
</dbReference>
<comment type="caution">
    <text evidence="4">The sequence shown here is derived from an EMBL/GenBank/DDBJ whole genome shotgun (WGS) entry which is preliminary data.</text>
</comment>
<sequence>MMEIIPFDISSTIYLGQCNTNSYKSCSNSEICLQTQNYCTCDSSQEETISQETPIVDQTVIYAFKNLVRKYKKQMGDTNDISIVTGGLQQYLNKKALKKTETNEDIHQQDSLFHNLPLDCKLHIFSYLGPEDLCRISAVCRDWYFVSEDSILWKELMDRDVKAWNVIGHKTNPALYQEVQSDWSNKEIYLRCSPHINQLMHKNDAVFSFTDFLKSFLPKKSWTPKIAMFGPGLESDLTSGLVRKILYDHNEHMERTGLVSGQFEGVGSGWCYKLPNGQTFQLSVLYSASKQQRTQKLWNRVEGNNLIQINKDEEGETIVELKPAVRDFCRSVDAFVFVVDGTSLDNLKADEIYELSAMLKERWSDTHIPLLVMSCIPNSLSPRLPCIKVVEALNLGNLNRPWQVRDCLVENLEGVIDSFSWLIEQSQRR</sequence>
<dbReference type="Proteomes" id="UP000596742">
    <property type="component" value="Unassembled WGS sequence"/>
</dbReference>
<dbReference type="GO" id="GO:0005525">
    <property type="term" value="F:GTP binding"/>
    <property type="evidence" value="ECO:0007669"/>
    <property type="project" value="UniProtKB-KW"/>
</dbReference>
<organism evidence="4 5">
    <name type="scientific">Mytilus galloprovincialis</name>
    <name type="common">Mediterranean mussel</name>
    <dbReference type="NCBI Taxonomy" id="29158"/>
    <lineage>
        <taxon>Eukaryota</taxon>
        <taxon>Metazoa</taxon>
        <taxon>Spiralia</taxon>
        <taxon>Lophotrochozoa</taxon>
        <taxon>Mollusca</taxon>
        <taxon>Bivalvia</taxon>
        <taxon>Autobranchia</taxon>
        <taxon>Pteriomorphia</taxon>
        <taxon>Mytilida</taxon>
        <taxon>Mytiloidea</taxon>
        <taxon>Mytilidae</taxon>
        <taxon>Mytilinae</taxon>
        <taxon>Mytilus</taxon>
    </lineage>
</organism>
<name>A0A8B6BFA1_MYTGA</name>
<dbReference type="GO" id="GO:0003924">
    <property type="term" value="F:GTPase activity"/>
    <property type="evidence" value="ECO:0007669"/>
    <property type="project" value="InterPro"/>
</dbReference>
<accession>A0A8B6BFA1</accession>
<evidence type="ECO:0000256" key="2">
    <source>
        <dbReference type="ARBA" id="ARBA00023134"/>
    </source>
</evidence>
<keyword evidence="1" id="KW-0547">Nucleotide-binding</keyword>